<keyword evidence="3" id="KW-1185">Reference proteome</keyword>
<dbReference type="Pfam" id="PF11707">
    <property type="entry name" value="Npa1"/>
    <property type="match status" value="1"/>
</dbReference>
<dbReference type="PANTHER" id="PTHR13500:SF0">
    <property type="entry name" value="NUCLEOLAR PRE-RIBOSOMAL-ASSOCIATED PROTEIN 1"/>
    <property type="match status" value="1"/>
</dbReference>
<proteinExistence type="predicted"/>
<comment type="caution">
    <text evidence="2">The sequence shown here is derived from an EMBL/GenBank/DDBJ whole genome shotgun (WGS) entry which is preliminary data.</text>
</comment>
<dbReference type="GO" id="GO:0000463">
    <property type="term" value="P:maturation of LSU-rRNA from tricistronic rRNA transcript (SSU-rRNA, 5.8S rRNA, LSU-rRNA)"/>
    <property type="evidence" value="ECO:0007669"/>
    <property type="project" value="TreeGrafter"/>
</dbReference>
<dbReference type="InterPro" id="IPR039844">
    <property type="entry name" value="URB1"/>
</dbReference>
<dbReference type="GO" id="GO:0005730">
    <property type="term" value="C:nucleolus"/>
    <property type="evidence" value="ECO:0007669"/>
    <property type="project" value="TreeGrafter"/>
</dbReference>
<dbReference type="AlphaFoldDB" id="A0A5J4N913"/>
<protein>
    <submittedName>
        <fullName evidence="2">Nucleolar pre-ribosomal-associated protein 1</fullName>
    </submittedName>
</protein>
<gene>
    <name evidence="2" type="ORF">DEA37_0004312</name>
</gene>
<dbReference type="PANTHER" id="PTHR13500">
    <property type="entry name" value="NUCLEOLAR PRERIBOSOMAL-ASSOCIATED PROTEIN 1"/>
    <property type="match status" value="1"/>
</dbReference>
<evidence type="ECO:0000313" key="3">
    <source>
        <dbReference type="Proteomes" id="UP000324629"/>
    </source>
</evidence>
<evidence type="ECO:0000259" key="1">
    <source>
        <dbReference type="Pfam" id="PF11707"/>
    </source>
</evidence>
<organism evidence="2 3">
    <name type="scientific">Paragonimus westermani</name>
    <dbReference type="NCBI Taxonomy" id="34504"/>
    <lineage>
        <taxon>Eukaryota</taxon>
        <taxon>Metazoa</taxon>
        <taxon>Spiralia</taxon>
        <taxon>Lophotrochozoa</taxon>
        <taxon>Platyhelminthes</taxon>
        <taxon>Trematoda</taxon>
        <taxon>Digenea</taxon>
        <taxon>Plagiorchiida</taxon>
        <taxon>Troglotremata</taxon>
        <taxon>Troglotrematidae</taxon>
        <taxon>Paragonimus</taxon>
    </lineage>
</organism>
<sequence>MPKRIASDCVEESVSKRPKFAIEVDLLGSDLTVLDQFVKLLDETDSSDLISQALSSKNILAILTFLDTGIQRKKTELLIIFRALYILVMRGMAYDSSSECNGIARELAEGVLEDCRFSCILRGLKNNLGAELNKAALRLLAAVATADVGIARGLLRSIHFDDAGLVQCSRRRNTTDPQDVRSCFLNLIGSFVFKDSNVLLRELIDKKNAFTLVSAESYIDKYANVILNIQMFRKIVENRSISKTQKVQLFNRNCLKHLLYLYTWRGEAVTLSELNSQNRLDANCDQLDSIRTSLHELMLLLFTSGRLGLVFSGRQRESNTPPNNLIFHALTSPAMEAAHMDVLRSQLVVASLTSCPDLIHLYLDHMAPLLQPRASSKNWLSLMNLVRQIFVACKTHLVGWSLATLERCTIAEQAASIIVNTCFLSAKMVDPIANALHYEEDPAVVKETKDLMKLLRTNILIILTWISTGDGFTVTTCNADHLKRELNQLLLDVVRYYIVCGFLVARTDADDTTKAVITRNPEQDRTELSSLPKEFRKPLKRLLGFRKTADVKCCPKLLSALNALPTVVEVCINSYFHLPVIHRCLANGLRAARHHSVPCVKPKRILQLLIQHMDFTTVLLCNNGTSDEASRDKDIAAANDLSNANTQWPFLRDYMVELLLEAAIVSPKACLKMIPVLWFLASYTATLNPTGEPLFGLLPKG</sequence>
<dbReference type="GO" id="GO:0000466">
    <property type="term" value="P:maturation of 5.8S rRNA from tricistronic rRNA transcript (SSU-rRNA, 5.8S rRNA, LSU-rRNA)"/>
    <property type="evidence" value="ECO:0007669"/>
    <property type="project" value="TreeGrafter"/>
</dbReference>
<accession>A0A5J4N913</accession>
<reference evidence="2 3" key="1">
    <citation type="journal article" date="2019" name="Gigascience">
        <title>Whole-genome sequence of the oriental lung fluke Paragonimus westermani.</title>
        <authorList>
            <person name="Oey H."/>
            <person name="Zakrzewski M."/>
            <person name="Narain K."/>
            <person name="Devi K.R."/>
            <person name="Agatsuma T."/>
            <person name="Nawaratna S."/>
            <person name="Gobert G.N."/>
            <person name="Jones M.K."/>
            <person name="Ragan M.A."/>
            <person name="McManus D.P."/>
            <person name="Krause L."/>
        </authorList>
    </citation>
    <scope>NUCLEOTIDE SEQUENCE [LARGE SCALE GENOMIC DNA]</scope>
    <source>
        <strain evidence="2 3">IND2009</strain>
    </source>
</reference>
<evidence type="ECO:0000313" key="2">
    <source>
        <dbReference type="EMBL" id="KAA3672056.1"/>
    </source>
</evidence>
<name>A0A5J4N913_9TREM</name>
<dbReference type="InterPro" id="IPR021714">
    <property type="entry name" value="URB1_N"/>
</dbReference>
<dbReference type="Proteomes" id="UP000324629">
    <property type="component" value="Unassembled WGS sequence"/>
</dbReference>
<dbReference type="EMBL" id="QNGE01005428">
    <property type="protein sequence ID" value="KAA3672056.1"/>
    <property type="molecule type" value="Genomic_DNA"/>
</dbReference>
<feature type="domain" description="URB1 N-terminal" evidence="1">
    <location>
        <begin position="62"/>
        <end position="377"/>
    </location>
</feature>